<dbReference type="EMBL" id="UGSK01000001">
    <property type="protein sequence ID" value="SUB02105.1"/>
    <property type="molecule type" value="Genomic_DNA"/>
</dbReference>
<dbReference type="SUPFAM" id="SSF46785">
    <property type="entry name" value="Winged helix' DNA-binding domain"/>
    <property type="match status" value="1"/>
</dbReference>
<organism evidence="3 4">
    <name type="scientific">Pannonibacter phragmitetus</name>
    <dbReference type="NCBI Taxonomy" id="121719"/>
    <lineage>
        <taxon>Bacteria</taxon>
        <taxon>Pseudomonadati</taxon>
        <taxon>Pseudomonadota</taxon>
        <taxon>Alphaproteobacteria</taxon>
        <taxon>Hyphomicrobiales</taxon>
        <taxon>Stappiaceae</taxon>
        <taxon>Pannonibacter</taxon>
    </lineage>
</organism>
<feature type="region of interest" description="Disordered" evidence="1">
    <location>
        <begin position="166"/>
        <end position="195"/>
    </location>
</feature>
<gene>
    <name evidence="3" type="ORF">NCTC13350_03055</name>
</gene>
<dbReference type="PANTHER" id="PTHR33164">
    <property type="entry name" value="TRANSCRIPTIONAL REGULATOR, MARR FAMILY"/>
    <property type="match status" value="1"/>
</dbReference>
<dbReference type="Pfam" id="PF12802">
    <property type="entry name" value="MarR_2"/>
    <property type="match status" value="1"/>
</dbReference>
<accession>A0A378ZXZ6</accession>
<dbReference type="InterPro" id="IPR036388">
    <property type="entry name" value="WH-like_DNA-bd_sf"/>
</dbReference>
<dbReference type="Gene3D" id="1.10.10.10">
    <property type="entry name" value="Winged helix-like DNA-binding domain superfamily/Winged helix DNA-binding domain"/>
    <property type="match status" value="1"/>
</dbReference>
<evidence type="ECO:0000259" key="2">
    <source>
        <dbReference type="PROSITE" id="PS50995"/>
    </source>
</evidence>
<protein>
    <submittedName>
        <fullName evidence="3">Homoprotocatechuate degradation operon regulator, HpaR</fullName>
    </submittedName>
</protein>
<dbReference type="InterPro" id="IPR039422">
    <property type="entry name" value="MarR/SlyA-like"/>
</dbReference>
<dbReference type="Proteomes" id="UP000255000">
    <property type="component" value="Unassembled WGS sequence"/>
</dbReference>
<dbReference type="GO" id="GO:0003700">
    <property type="term" value="F:DNA-binding transcription factor activity"/>
    <property type="evidence" value="ECO:0007669"/>
    <property type="project" value="InterPro"/>
</dbReference>
<feature type="domain" description="HTH marR-type" evidence="2">
    <location>
        <begin position="25"/>
        <end position="160"/>
    </location>
</feature>
<evidence type="ECO:0000313" key="3">
    <source>
        <dbReference type="EMBL" id="SUB02105.1"/>
    </source>
</evidence>
<dbReference type="InterPro" id="IPR036390">
    <property type="entry name" value="WH_DNA-bd_sf"/>
</dbReference>
<dbReference type="InterPro" id="IPR000835">
    <property type="entry name" value="HTH_MarR-typ"/>
</dbReference>
<dbReference type="PRINTS" id="PR00598">
    <property type="entry name" value="HTHMARR"/>
</dbReference>
<evidence type="ECO:0000313" key="4">
    <source>
        <dbReference type="Proteomes" id="UP000255000"/>
    </source>
</evidence>
<proteinExistence type="predicted"/>
<sequence length="195" mass="21850">MGQEMDDQVPAQNRERQEEDFSLISASLGRMRMMIGRRIIGRIALQQTEPGLELTHLDVIDAVRRRAPDGEVTVGAIAEFIRVDPSRSSRLVADLVQRGLLRRTVSQEDARRSVVELTERAHAYFRVADRVKQGFIRDITADWSAEDLDRFAVLLERFVTGFEDRARMQGEAGPESMQARAASQAPAQGRGGAED</sequence>
<dbReference type="PANTHER" id="PTHR33164:SF57">
    <property type="entry name" value="MARR-FAMILY TRANSCRIPTIONAL REGULATOR"/>
    <property type="match status" value="1"/>
</dbReference>
<evidence type="ECO:0000256" key="1">
    <source>
        <dbReference type="SAM" id="MobiDB-lite"/>
    </source>
</evidence>
<dbReference type="AlphaFoldDB" id="A0A378ZXZ6"/>
<dbReference type="GO" id="GO:0006950">
    <property type="term" value="P:response to stress"/>
    <property type="evidence" value="ECO:0007669"/>
    <property type="project" value="TreeGrafter"/>
</dbReference>
<name>A0A378ZXZ6_9HYPH</name>
<dbReference type="SMART" id="SM00347">
    <property type="entry name" value="HTH_MARR"/>
    <property type="match status" value="1"/>
</dbReference>
<reference evidence="3 4" key="1">
    <citation type="submission" date="2018-06" db="EMBL/GenBank/DDBJ databases">
        <authorList>
            <consortium name="Pathogen Informatics"/>
            <person name="Doyle S."/>
        </authorList>
    </citation>
    <scope>NUCLEOTIDE SEQUENCE [LARGE SCALE GENOMIC DNA]</scope>
    <source>
        <strain evidence="3 4">NCTC13350</strain>
    </source>
</reference>
<dbReference type="PROSITE" id="PS50995">
    <property type="entry name" value="HTH_MARR_2"/>
    <property type="match status" value="1"/>
</dbReference>